<evidence type="ECO:0000313" key="1">
    <source>
        <dbReference type="EMBL" id="WVZ21156.1"/>
    </source>
</evidence>
<sequence>MFMISFTKFPNCVVLERETYQPCKRSSTSEWLCLYAGGKEMDALLIPSKKPRSPTNPPTKRRCATEVTMVGPSKHRTKYHRRWRRLLRMVVRGMETASVNENEIWVKAAKQGLSTKASEPLVKFRR</sequence>
<accession>A0AAQ3P5A8</accession>
<evidence type="ECO:0000313" key="2">
    <source>
        <dbReference type="Proteomes" id="UP001374535"/>
    </source>
</evidence>
<keyword evidence="2" id="KW-1185">Reference proteome</keyword>
<reference evidence="1 2" key="1">
    <citation type="journal article" date="2023" name="Life. Sci Alliance">
        <title>Evolutionary insights into 3D genome organization and epigenetic landscape of Vigna mungo.</title>
        <authorList>
            <person name="Junaid A."/>
            <person name="Singh B."/>
            <person name="Bhatia S."/>
        </authorList>
    </citation>
    <scope>NUCLEOTIDE SEQUENCE [LARGE SCALE GENOMIC DNA]</scope>
    <source>
        <strain evidence="1">Urdbean</strain>
    </source>
</reference>
<dbReference type="Proteomes" id="UP001374535">
    <property type="component" value="Chromosome 2"/>
</dbReference>
<dbReference type="AlphaFoldDB" id="A0AAQ3P5A8"/>
<gene>
    <name evidence="1" type="ORF">V8G54_008478</name>
</gene>
<organism evidence="1 2">
    <name type="scientific">Vigna mungo</name>
    <name type="common">Black gram</name>
    <name type="synonym">Phaseolus mungo</name>
    <dbReference type="NCBI Taxonomy" id="3915"/>
    <lineage>
        <taxon>Eukaryota</taxon>
        <taxon>Viridiplantae</taxon>
        <taxon>Streptophyta</taxon>
        <taxon>Embryophyta</taxon>
        <taxon>Tracheophyta</taxon>
        <taxon>Spermatophyta</taxon>
        <taxon>Magnoliopsida</taxon>
        <taxon>eudicotyledons</taxon>
        <taxon>Gunneridae</taxon>
        <taxon>Pentapetalae</taxon>
        <taxon>rosids</taxon>
        <taxon>fabids</taxon>
        <taxon>Fabales</taxon>
        <taxon>Fabaceae</taxon>
        <taxon>Papilionoideae</taxon>
        <taxon>50 kb inversion clade</taxon>
        <taxon>NPAAA clade</taxon>
        <taxon>indigoferoid/millettioid clade</taxon>
        <taxon>Phaseoleae</taxon>
        <taxon>Vigna</taxon>
    </lineage>
</organism>
<name>A0AAQ3P5A8_VIGMU</name>
<protein>
    <submittedName>
        <fullName evidence="1">Uncharacterized protein</fullName>
    </submittedName>
</protein>
<dbReference type="EMBL" id="CP144699">
    <property type="protein sequence ID" value="WVZ21156.1"/>
    <property type="molecule type" value="Genomic_DNA"/>
</dbReference>
<proteinExistence type="predicted"/>